<sequence>MDLRVLRFPRNQTKDLRIPMKKTSESLENDEKTIPIWDLGSPLYDSYELVSLSHHIDRHLMILPSLGGSRKRPSMKLCAASDASNNTHVRSSMVNALSEFVKQRLWRRKSKNGVGEKKVKAGTLLCGFHKMSGL</sequence>
<name>A0A2C9VSN5_MANES</name>
<protein>
    <submittedName>
        <fullName evidence="1">Uncharacterized protein</fullName>
    </submittedName>
</protein>
<dbReference type="EMBL" id="CM004391">
    <property type="protein sequence ID" value="OAY49049.1"/>
    <property type="molecule type" value="Genomic_DNA"/>
</dbReference>
<proteinExistence type="predicted"/>
<organism evidence="1">
    <name type="scientific">Manihot esculenta</name>
    <name type="common">Cassava</name>
    <name type="synonym">Jatropha manihot</name>
    <dbReference type="NCBI Taxonomy" id="3983"/>
    <lineage>
        <taxon>Eukaryota</taxon>
        <taxon>Viridiplantae</taxon>
        <taxon>Streptophyta</taxon>
        <taxon>Embryophyta</taxon>
        <taxon>Tracheophyta</taxon>
        <taxon>Spermatophyta</taxon>
        <taxon>Magnoliopsida</taxon>
        <taxon>eudicotyledons</taxon>
        <taxon>Gunneridae</taxon>
        <taxon>Pentapetalae</taxon>
        <taxon>rosids</taxon>
        <taxon>fabids</taxon>
        <taxon>Malpighiales</taxon>
        <taxon>Euphorbiaceae</taxon>
        <taxon>Crotonoideae</taxon>
        <taxon>Manihoteae</taxon>
        <taxon>Manihot</taxon>
    </lineage>
</organism>
<evidence type="ECO:0000313" key="1">
    <source>
        <dbReference type="EMBL" id="OAY49049.1"/>
    </source>
</evidence>
<reference evidence="1" key="1">
    <citation type="submission" date="2016-02" db="EMBL/GenBank/DDBJ databases">
        <title>WGS assembly of Manihot esculenta.</title>
        <authorList>
            <person name="Bredeson J.V."/>
            <person name="Prochnik S.E."/>
            <person name="Lyons J.B."/>
            <person name="Schmutz J."/>
            <person name="Grimwood J."/>
            <person name="Vrebalov J."/>
            <person name="Bart R.S."/>
            <person name="Amuge T."/>
            <person name="Ferguson M.E."/>
            <person name="Green R."/>
            <person name="Putnam N."/>
            <person name="Stites J."/>
            <person name="Rounsley S."/>
            <person name="Rokhsar D.S."/>
        </authorList>
    </citation>
    <scope>NUCLEOTIDE SEQUENCE [LARGE SCALE GENOMIC DNA]</scope>
    <source>
        <tissue evidence="1">Leaf</tissue>
    </source>
</reference>
<gene>
    <name evidence="1" type="ORF">MANES_05G025400</name>
</gene>
<dbReference type="AlphaFoldDB" id="A0A2C9VSN5"/>
<accession>A0A2C9VSN5</accession>
<dbReference type="PANTHER" id="PTHR33978:SF18">
    <property type="entry name" value="OS01G0656300 PROTEIN"/>
    <property type="match status" value="1"/>
</dbReference>
<dbReference type="PANTHER" id="PTHR33978">
    <property type="entry name" value="SERINE/THREONINE-KINASE"/>
    <property type="match status" value="1"/>
</dbReference>